<dbReference type="SMART" id="SM00689">
    <property type="entry name" value="DM6"/>
    <property type="match status" value="1"/>
</dbReference>
<dbReference type="PhylomeDB" id="B3MG01"/>
<accession>B3MG01</accession>
<dbReference type="GeneID" id="6495445"/>
<reference evidence="1 2" key="1">
    <citation type="journal article" date="2007" name="Nature">
        <title>Evolution of genes and genomes on the Drosophila phylogeny.</title>
        <authorList>
            <consortium name="Drosophila 12 Genomes Consortium"/>
            <person name="Clark A.G."/>
            <person name="Eisen M.B."/>
            <person name="Smith D.R."/>
            <person name="Bergman C.M."/>
            <person name="Oliver B."/>
            <person name="Markow T.A."/>
            <person name="Kaufman T.C."/>
            <person name="Kellis M."/>
            <person name="Gelbart W."/>
            <person name="Iyer V.N."/>
            <person name="Pollard D.A."/>
            <person name="Sackton T.B."/>
            <person name="Larracuente A.M."/>
            <person name="Singh N.D."/>
            <person name="Abad J.P."/>
            <person name="Abt D.N."/>
            <person name="Adryan B."/>
            <person name="Aguade M."/>
            <person name="Akashi H."/>
            <person name="Anderson W.W."/>
            <person name="Aquadro C.F."/>
            <person name="Ardell D.H."/>
            <person name="Arguello R."/>
            <person name="Artieri C.G."/>
            <person name="Barbash D.A."/>
            <person name="Barker D."/>
            <person name="Barsanti P."/>
            <person name="Batterham P."/>
            <person name="Batzoglou S."/>
            <person name="Begun D."/>
            <person name="Bhutkar A."/>
            <person name="Blanco E."/>
            <person name="Bosak S.A."/>
            <person name="Bradley R.K."/>
            <person name="Brand A.D."/>
            <person name="Brent M.R."/>
            <person name="Brooks A.N."/>
            <person name="Brown R.H."/>
            <person name="Butlin R.K."/>
            <person name="Caggese C."/>
            <person name="Calvi B.R."/>
            <person name="Bernardo de Carvalho A."/>
            <person name="Caspi A."/>
            <person name="Castrezana S."/>
            <person name="Celniker S.E."/>
            <person name="Chang J.L."/>
            <person name="Chapple C."/>
            <person name="Chatterji S."/>
            <person name="Chinwalla A."/>
            <person name="Civetta A."/>
            <person name="Clifton S.W."/>
            <person name="Comeron J.M."/>
            <person name="Costello J.C."/>
            <person name="Coyne J.A."/>
            <person name="Daub J."/>
            <person name="David R.G."/>
            <person name="Delcher A.L."/>
            <person name="Delehaunty K."/>
            <person name="Do C.B."/>
            <person name="Ebling H."/>
            <person name="Edwards K."/>
            <person name="Eickbush T."/>
            <person name="Evans J.D."/>
            <person name="Filipski A."/>
            <person name="Findeiss S."/>
            <person name="Freyhult E."/>
            <person name="Fulton L."/>
            <person name="Fulton R."/>
            <person name="Garcia A.C."/>
            <person name="Gardiner A."/>
            <person name="Garfield D.A."/>
            <person name="Garvin B.E."/>
            <person name="Gibson G."/>
            <person name="Gilbert D."/>
            <person name="Gnerre S."/>
            <person name="Godfrey J."/>
            <person name="Good R."/>
            <person name="Gotea V."/>
            <person name="Gravely B."/>
            <person name="Greenberg A.J."/>
            <person name="Griffiths-Jones S."/>
            <person name="Gross S."/>
            <person name="Guigo R."/>
            <person name="Gustafson E.A."/>
            <person name="Haerty W."/>
            <person name="Hahn M.W."/>
            <person name="Halligan D.L."/>
            <person name="Halpern A.L."/>
            <person name="Halter G.M."/>
            <person name="Han M.V."/>
            <person name="Heger A."/>
            <person name="Hillier L."/>
            <person name="Hinrichs A.S."/>
            <person name="Holmes I."/>
            <person name="Hoskins R.A."/>
            <person name="Hubisz M.J."/>
            <person name="Hultmark D."/>
            <person name="Huntley M.A."/>
            <person name="Jaffe D.B."/>
            <person name="Jagadeeshan S."/>
            <person name="Jeck W.R."/>
            <person name="Johnson J."/>
            <person name="Jones C.D."/>
            <person name="Jordan W.C."/>
            <person name="Karpen G.H."/>
            <person name="Kataoka E."/>
            <person name="Keightley P.D."/>
            <person name="Kheradpour P."/>
            <person name="Kirkness E.F."/>
            <person name="Koerich L.B."/>
            <person name="Kristiansen K."/>
            <person name="Kudrna D."/>
            <person name="Kulathinal R.J."/>
            <person name="Kumar S."/>
            <person name="Kwok R."/>
            <person name="Lander E."/>
            <person name="Langley C.H."/>
            <person name="Lapoint R."/>
            <person name="Lazzaro B.P."/>
            <person name="Lee S.J."/>
            <person name="Levesque L."/>
            <person name="Li R."/>
            <person name="Lin C.F."/>
            <person name="Lin M.F."/>
            <person name="Lindblad-Toh K."/>
            <person name="Llopart A."/>
            <person name="Long M."/>
            <person name="Low L."/>
            <person name="Lozovsky E."/>
            <person name="Lu J."/>
            <person name="Luo M."/>
            <person name="Machado C.A."/>
            <person name="Makalowski W."/>
            <person name="Marzo M."/>
            <person name="Matsuda M."/>
            <person name="Matzkin L."/>
            <person name="McAllister B."/>
            <person name="McBride C.S."/>
            <person name="McKernan B."/>
            <person name="McKernan K."/>
            <person name="Mendez-Lago M."/>
            <person name="Minx P."/>
            <person name="Mollenhauer M.U."/>
            <person name="Montooth K."/>
            <person name="Mount S.M."/>
            <person name="Mu X."/>
            <person name="Myers E."/>
            <person name="Negre B."/>
            <person name="Newfeld S."/>
            <person name="Nielsen R."/>
            <person name="Noor M.A."/>
            <person name="O'Grady P."/>
            <person name="Pachter L."/>
            <person name="Papaceit M."/>
            <person name="Parisi M.J."/>
            <person name="Parisi M."/>
            <person name="Parts L."/>
            <person name="Pedersen J.S."/>
            <person name="Pesole G."/>
            <person name="Phillippy A.M."/>
            <person name="Ponting C.P."/>
            <person name="Pop M."/>
            <person name="Porcelli D."/>
            <person name="Powell J.R."/>
            <person name="Prohaska S."/>
            <person name="Pruitt K."/>
            <person name="Puig M."/>
            <person name="Quesneville H."/>
            <person name="Ram K.R."/>
            <person name="Rand D."/>
            <person name="Rasmussen M.D."/>
            <person name="Reed L.K."/>
            <person name="Reenan R."/>
            <person name="Reily A."/>
            <person name="Remington K.A."/>
            <person name="Rieger T.T."/>
            <person name="Ritchie M.G."/>
            <person name="Robin C."/>
            <person name="Rogers Y.H."/>
            <person name="Rohde C."/>
            <person name="Rozas J."/>
            <person name="Rubenfield M.J."/>
            <person name="Ruiz A."/>
            <person name="Russo S."/>
            <person name="Salzberg S.L."/>
            <person name="Sanchez-Gracia A."/>
            <person name="Saranga D.J."/>
            <person name="Sato H."/>
            <person name="Schaeffer S.W."/>
            <person name="Schatz M.C."/>
            <person name="Schlenke T."/>
            <person name="Schwartz R."/>
            <person name="Segarra C."/>
            <person name="Singh R.S."/>
            <person name="Sirot L."/>
            <person name="Sirota M."/>
            <person name="Sisneros N.B."/>
            <person name="Smith C.D."/>
            <person name="Smith T.F."/>
            <person name="Spieth J."/>
            <person name="Stage D.E."/>
            <person name="Stark A."/>
            <person name="Stephan W."/>
            <person name="Strausberg R.L."/>
            <person name="Strempel S."/>
            <person name="Sturgill D."/>
            <person name="Sutton G."/>
            <person name="Sutton G.G."/>
            <person name="Tao W."/>
            <person name="Teichmann S."/>
            <person name="Tobari Y.N."/>
            <person name="Tomimura Y."/>
            <person name="Tsolas J.M."/>
            <person name="Valente V.L."/>
            <person name="Venter E."/>
            <person name="Venter J.C."/>
            <person name="Vicario S."/>
            <person name="Vieira F.G."/>
            <person name="Vilella A.J."/>
            <person name="Villasante A."/>
            <person name="Walenz B."/>
            <person name="Wang J."/>
            <person name="Wasserman M."/>
            <person name="Watts T."/>
            <person name="Wilson D."/>
            <person name="Wilson R.K."/>
            <person name="Wing R.A."/>
            <person name="Wolfner M.F."/>
            <person name="Wong A."/>
            <person name="Wong G.K."/>
            <person name="Wu C.I."/>
            <person name="Wu G."/>
            <person name="Yamamoto D."/>
            <person name="Yang H.P."/>
            <person name="Yang S.P."/>
            <person name="Yorke J.A."/>
            <person name="Yoshida K."/>
            <person name="Zdobnov E."/>
            <person name="Zhang P."/>
            <person name="Zhang Y."/>
            <person name="Zimin A.V."/>
            <person name="Baldwin J."/>
            <person name="Abdouelleil A."/>
            <person name="Abdulkadir J."/>
            <person name="Abebe A."/>
            <person name="Abera B."/>
            <person name="Abreu J."/>
            <person name="Acer S.C."/>
            <person name="Aftuck L."/>
            <person name="Alexander A."/>
            <person name="An P."/>
            <person name="Anderson E."/>
            <person name="Anderson S."/>
            <person name="Arachi H."/>
            <person name="Azer M."/>
            <person name="Bachantsang P."/>
            <person name="Barry A."/>
            <person name="Bayul T."/>
            <person name="Berlin A."/>
            <person name="Bessette D."/>
            <person name="Bloom T."/>
            <person name="Blye J."/>
            <person name="Boguslavskiy L."/>
            <person name="Bonnet C."/>
            <person name="Boukhgalter B."/>
            <person name="Bourzgui I."/>
            <person name="Brown A."/>
            <person name="Cahill P."/>
            <person name="Channer S."/>
            <person name="Cheshatsang Y."/>
            <person name="Chuda L."/>
            <person name="Citroen M."/>
            <person name="Collymore A."/>
            <person name="Cooke P."/>
            <person name="Costello M."/>
            <person name="D'Aco K."/>
            <person name="Daza R."/>
            <person name="De Haan G."/>
            <person name="DeGray S."/>
            <person name="DeMaso C."/>
            <person name="Dhargay N."/>
            <person name="Dooley K."/>
            <person name="Dooley E."/>
            <person name="Doricent M."/>
            <person name="Dorje P."/>
            <person name="Dorjee K."/>
            <person name="Dupes A."/>
            <person name="Elong R."/>
            <person name="Falk J."/>
            <person name="Farina A."/>
            <person name="Faro S."/>
            <person name="Ferguson D."/>
            <person name="Fisher S."/>
            <person name="Foley C.D."/>
            <person name="Franke A."/>
            <person name="Friedrich D."/>
            <person name="Gadbois L."/>
            <person name="Gearin G."/>
            <person name="Gearin C.R."/>
            <person name="Giannoukos G."/>
            <person name="Goode T."/>
            <person name="Graham J."/>
            <person name="Grandbois E."/>
            <person name="Grewal S."/>
            <person name="Gyaltsen K."/>
            <person name="Hafez N."/>
            <person name="Hagos B."/>
            <person name="Hall J."/>
            <person name="Henson C."/>
            <person name="Hollinger A."/>
            <person name="Honan T."/>
            <person name="Huard M.D."/>
            <person name="Hughes L."/>
            <person name="Hurhula B."/>
            <person name="Husby M.E."/>
            <person name="Kamat A."/>
            <person name="Kanga B."/>
            <person name="Kashin S."/>
            <person name="Khazanovich D."/>
            <person name="Kisner P."/>
            <person name="Lance K."/>
            <person name="Lara M."/>
            <person name="Lee W."/>
            <person name="Lennon N."/>
            <person name="Letendre F."/>
            <person name="LeVine R."/>
            <person name="Lipovsky A."/>
            <person name="Liu X."/>
            <person name="Liu J."/>
            <person name="Liu S."/>
            <person name="Lokyitsang T."/>
            <person name="Lokyitsang Y."/>
            <person name="Lubonja R."/>
            <person name="Lui A."/>
            <person name="MacDonald P."/>
            <person name="Magnisalis V."/>
            <person name="Maru K."/>
            <person name="Matthews C."/>
            <person name="McCusker W."/>
            <person name="McDonough S."/>
            <person name="Mehta T."/>
            <person name="Meldrim J."/>
            <person name="Meneus L."/>
            <person name="Mihai O."/>
            <person name="Mihalev A."/>
            <person name="Mihova T."/>
            <person name="Mittelman R."/>
            <person name="Mlenga V."/>
            <person name="Montmayeur A."/>
            <person name="Mulrain L."/>
            <person name="Navidi A."/>
            <person name="Naylor J."/>
            <person name="Negash T."/>
            <person name="Nguyen T."/>
            <person name="Nguyen N."/>
            <person name="Nicol R."/>
            <person name="Norbu C."/>
            <person name="Norbu N."/>
            <person name="Novod N."/>
            <person name="O'Neill B."/>
            <person name="Osman S."/>
            <person name="Markiewicz E."/>
            <person name="Oyono O.L."/>
            <person name="Patti C."/>
            <person name="Phunkhang P."/>
            <person name="Pierre F."/>
            <person name="Priest M."/>
            <person name="Raghuraman S."/>
            <person name="Rege F."/>
            <person name="Reyes R."/>
            <person name="Rise C."/>
            <person name="Rogov P."/>
            <person name="Ross K."/>
            <person name="Ryan E."/>
            <person name="Settipalli S."/>
            <person name="Shea T."/>
            <person name="Sherpa N."/>
            <person name="Shi L."/>
            <person name="Shih D."/>
            <person name="Sparrow T."/>
            <person name="Spaulding J."/>
            <person name="Stalker J."/>
            <person name="Stange-Thomann N."/>
            <person name="Stavropoulos S."/>
            <person name="Stone C."/>
            <person name="Strader C."/>
            <person name="Tesfaye S."/>
            <person name="Thomson T."/>
            <person name="Thoulutsang Y."/>
            <person name="Thoulutsang D."/>
            <person name="Topham K."/>
            <person name="Topping I."/>
            <person name="Tsamla T."/>
            <person name="Vassiliev H."/>
            <person name="Vo A."/>
            <person name="Wangchuk T."/>
            <person name="Wangdi T."/>
            <person name="Weiand M."/>
            <person name="Wilkinson J."/>
            <person name="Wilson A."/>
            <person name="Yadav S."/>
            <person name="Young G."/>
            <person name="Yu Q."/>
            <person name="Zembek L."/>
            <person name="Zhong D."/>
            <person name="Zimmer A."/>
            <person name="Zwirko Z."/>
            <person name="Jaffe D.B."/>
            <person name="Alvarez P."/>
            <person name="Brockman W."/>
            <person name="Butler J."/>
            <person name="Chin C."/>
            <person name="Gnerre S."/>
            <person name="Grabherr M."/>
            <person name="Kleber M."/>
            <person name="Mauceli E."/>
            <person name="MacCallum I."/>
        </authorList>
    </citation>
    <scope>NUCLEOTIDE SEQUENCE [LARGE SCALE GENOMIC DNA]</scope>
    <source>
        <strain evidence="2">Tucson 14024-0371.13</strain>
    </source>
</reference>
<dbReference type="InterPro" id="IPR006611">
    <property type="entry name" value="DUF1431_DROsp"/>
</dbReference>
<proteinExistence type="predicted"/>
<name>B3MG01_DROAN</name>
<dbReference type="OMA" id="YPPECCP"/>
<dbReference type="InParanoid" id="B3MG01"/>
<gene>
    <name evidence="1" type="primary">Dana\GF12596</name>
    <name evidence="1" type="synonym">dana_GLEANR_12612</name>
    <name evidence="1" type="ORF">GF12596</name>
</gene>
<evidence type="ECO:0000313" key="1">
    <source>
        <dbReference type="EMBL" id="EDV35683.1"/>
    </source>
</evidence>
<dbReference type="EMBL" id="CH902619">
    <property type="protein sequence ID" value="EDV35683.1"/>
    <property type="molecule type" value="Genomic_DNA"/>
</dbReference>
<protein>
    <submittedName>
        <fullName evidence="1">Uncharacterized protein</fullName>
    </submittedName>
</protein>
<dbReference type="eggNOG" id="ENOG502TDQY">
    <property type="taxonomic scope" value="Eukaryota"/>
</dbReference>
<organism evidence="1 2">
    <name type="scientific">Drosophila ananassae</name>
    <name type="common">Fruit fly</name>
    <dbReference type="NCBI Taxonomy" id="7217"/>
    <lineage>
        <taxon>Eukaryota</taxon>
        <taxon>Metazoa</taxon>
        <taxon>Ecdysozoa</taxon>
        <taxon>Arthropoda</taxon>
        <taxon>Hexapoda</taxon>
        <taxon>Insecta</taxon>
        <taxon>Pterygota</taxon>
        <taxon>Neoptera</taxon>
        <taxon>Endopterygota</taxon>
        <taxon>Diptera</taxon>
        <taxon>Brachycera</taxon>
        <taxon>Muscomorpha</taxon>
        <taxon>Ephydroidea</taxon>
        <taxon>Drosophilidae</taxon>
        <taxon>Drosophila</taxon>
        <taxon>Sophophora</taxon>
    </lineage>
</organism>
<dbReference type="PANTHER" id="PTHR20977">
    <property type="entry name" value="AT13385P-RELATED"/>
    <property type="match status" value="1"/>
</dbReference>
<keyword evidence="2" id="KW-1185">Reference proteome</keyword>
<dbReference type="Proteomes" id="UP000007801">
    <property type="component" value="Unassembled WGS sequence"/>
</dbReference>
<evidence type="ECO:0000313" key="2">
    <source>
        <dbReference type="Proteomes" id="UP000007801"/>
    </source>
</evidence>
<dbReference type="OrthoDB" id="7812215at2759"/>
<dbReference type="HOGENOM" id="CLU_080000_0_0_1"/>
<dbReference type="PANTHER" id="PTHR20977:SF0">
    <property type="entry name" value="AT13385P-RELATED"/>
    <property type="match status" value="1"/>
</dbReference>
<dbReference type="AlphaFoldDB" id="B3MG01"/>
<dbReference type="Pfam" id="PF07248">
    <property type="entry name" value="DUF1431"/>
    <property type="match status" value="1"/>
</dbReference>
<dbReference type="KEGG" id="dan:6495445"/>
<sequence length="309" mass="36020">MLSYLSKRLLPSRSLPALVAPVREICSSQAFFKKDKIDYRKPIDCPATKDKQCKNVKEPPCSPTNPPVRPCSEIDCKKPRYPCCVDSRISKRPCEKSGHSKDFKLRPDPFVSMWENYKDAKDQRPEYLWHYPEHCCPKCEDVRFDVLYYKPSDKCRTYQRTWWECCPRMVPKRVCCWCDAVPPQVMRRNLPLCPTSACNMDHEKKRMECINRKAKECQRLTMPCCRAARIPPTCQIVRTPTGCKKIKCPFPSFSECLQEDRAIVPERPPECRCRIMPLMCEMYSHAARMAKHGIPLCPCPKCPQAPQKF</sequence>